<reference evidence="3" key="2">
    <citation type="submission" date="2013-03" db="EMBL/GenBank/DDBJ databases">
        <title>The Cellulophaga phages: a novel, diverse, and globally ubiquitous model system.</title>
        <authorList>
            <person name="Holmfeldt K."/>
            <person name="Solonenko N."/>
            <person name="Shah M."/>
            <person name="Corrier K."/>
            <person name="Riemann L."/>
            <person name="VerBerkmoes N.C."/>
            <person name="Sullivan M.B."/>
        </authorList>
    </citation>
    <scope>NUCLEOTIDE SEQUENCE [LARGE SCALE GENOMIC DNA]</scope>
</reference>
<accession>S0A1G1</accession>
<dbReference type="Proteomes" id="UP000014710">
    <property type="component" value="Segment"/>
</dbReference>
<dbReference type="KEGG" id="vg:16796950"/>
<reference evidence="2 3" key="1">
    <citation type="journal article" date="2013" name="Proc. Natl. Acad. Sci. U.S.A.">
        <title>Twelve previously unknown phage genera are ubiquitous in global oceans.</title>
        <authorList>
            <person name="Holmfeldt K."/>
            <person name="Solonenko N."/>
            <person name="Shah M."/>
            <person name="Corrier K."/>
            <person name="Riemann L."/>
            <person name="Verberkmoes N.C."/>
            <person name="Sullivan M.B."/>
        </authorList>
    </citation>
    <scope>NUCLEOTIDE SEQUENCE [LARGE SCALE GENOMIC DNA]</scope>
    <source>
        <strain evidence="2">Phi17:1</strain>
    </source>
</reference>
<feature type="coiled-coil region" evidence="1">
    <location>
        <begin position="39"/>
        <end position="129"/>
    </location>
</feature>
<gene>
    <name evidence="2" type="ORF">Phi17:1_gp46</name>
</gene>
<evidence type="ECO:0000256" key="1">
    <source>
        <dbReference type="SAM" id="Coils"/>
    </source>
</evidence>
<evidence type="ECO:0000313" key="2">
    <source>
        <dbReference type="EMBL" id="AGO48322.1"/>
    </source>
</evidence>
<evidence type="ECO:0000313" key="3">
    <source>
        <dbReference type="Proteomes" id="UP000014710"/>
    </source>
</evidence>
<dbReference type="EMBL" id="KC821617">
    <property type="protein sequence ID" value="AGO48322.1"/>
    <property type="molecule type" value="Genomic_DNA"/>
</dbReference>
<keyword evidence="3" id="KW-1185">Reference proteome</keyword>
<dbReference type="Gene3D" id="1.10.287.1490">
    <property type="match status" value="1"/>
</dbReference>
<dbReference type="OrthoDB" id="25677at10239"/>
<dbReference type="GeneID" id="16796950"/>
<keyword evidence="1" id="KW-0175">Coiled coil</keyword>
<proteinExistence type="predicted"/>
<sequence length="133" mass="15250">MNELDVINEALNMATLKGCFDMQQVNKISHSFGVVAQRLDELGRKLEGAEKDVDNRLKQIRNLEVENRSISDYISNQNIHVNELKSEIDRLKNEPEPHASYVVDPSALIDNSEHMTNELKDKLDKVTKKPKHK</sequence>
<organism evidence="2 3">
    <name type="scientific">Cellulophaga phage phi17:1</name>
    <dbReference type="NCBI Taxonomy" id="1327980"/>
    <lineage>
        <taxon>Viruses</taxon>
        <taxon>Duplodnaviria</taxon>
        <taxon>Heunggongvirae</taxon>
        <taxon>Uroviricota</taxon>
        <taxon>Caudoviricetes</taxon>
        <taxon>Helsingorvirus</taxon>
        <taxon>Helsingorvirus Cba171</taxon>
    </lineage>
</organism>
<dbReference type="RefSeq" id="YP_008241362.1">
    <property type="nucleotide sequence ID" value="NC_021795.1"/>
</dbReference>
<protein>
    <submittedName>
        <fullName evidence="2">Uncharacterized protein</fullName>
    </submittedName>
</protein>
<name>S0A1G1_9CAUD</name>